<dbReference type="PANTHER" id="PTHR33529:SF2">
    <property type="entry name" value="LIPOPOLYSACCHARIDE EXPORT SYSTEM PERMEASE PROTEIN LPTG"/>
    <property type="match status" value="1"/>
</dbReference>
<evidence type="ECO:0000256" key="4">
    <source>
        <dbReference type="ARBA" id="ARBA00022475"/>
    </source>
</evidence>
<proteinExistence type="inferred from homology"/>
<dbReference type="EMBL" id="CP072110">
    <property type="protein sequence ID" value="QTH65400.1"/>
    <property type="molecule type" value="Genomic_DNA"/>
</dbReference>
<comment type="subunit">
    <text evidence="8">Component of the lipopolysaccharide transport and assembly complex. The LptBFG transporter is composed of two ATP-binding proteins (LptB) and two transmembrane proteins (LptF and LptG).</text>
</comment>
<comment type="function">
    <text evidence="1">Part of the ABC transporter complex LptBFG involved in the translocation of lipopolysaccharide (LPS) from the inner membrane to the outer membrane.</text>
</comment>
<evidence type="ECO:0000256" key="6">
    <source>
        <dbReference type="ARBA" id="ARBA00022989"/>
    </source>
</evidence>
<reference evidence="10" key="1">
    <citation type="submission" date="2021-03" db="EMBL/GenBank/DDBJ databases">
        <title>Description of Psychrosphaera ytuae sp. nov. isolated from deep sea sediment of South China Sea.</title>
        <authorList>
            <person name="Zhang J."/>
            <person name="Xu X.-D."/>
        </authorList>
    </citation>
    <scope>NUCLEOTIDE SEQUENCE</scope>
    <source>
        <strain evidence="10">MTZ26</strain>
    </source>
</reference>
<comment type="similarity">
    <text evidence="3">Belongs to the LptF/LptG family.</text>
</comment>
<dbReference type="GO" id="GO:0043190">
    <property type="term" value="C:ATP-binding cassette (ABC) transporter complex"/>
    <property type="evidence" value="ECO:0007669"/>
    <property type="project" value="InterPro"/>
</dbReference>
<name>A0A975HJK3_9GAMM</name>
<sequence>MSIIERYVGRTVISSIAVTLGILVGISTLFRFIEQLKYIGRADFTAVTAGLYALFLIPQDLEAFFPMAAMIGGLVGLGALATNSELVVMQAVGLSKANVVNAVLKASTVLILIMMVFSEWGVPASVEKAKEIKTQAISGGQVYSAEQGIWAKDTDAFVNIKEVTESGQLVQVTVFDFDEDLKLSTHMTADFGAFENGQWLLTNVVIREWQDRKITSRYLETYPWPTDLAPDKLGIVSVKPERMALSELIDYLNYLERNEQNASRYELALWRKVFQPFNVAVMLLLALSFIFGPLRSVTMGARIILGILTGFSFFLVDRVFGSLALVYELPAVFGAFAPTLTFCLIAIHLLTKKQK</sequence>
<keyword evidence="5 9" id="KW-0812">Transmembrane</keyword>
<dbReference type="AlphaFoldDB" id="A0A975HJK3"/>
<evidence type="ECO:0000256" key="7">
    <source>
        <dbReference type="ARBA" id="ARBA00023136"/>
    </source>
</evidence>
<dbReference type="Pfam" id="PF03739">
    <property type="entry name" value="LptF_LptG"/>
    <property type="match status" value="1"/>
</dbReference>
<feature type="transmembrane region" description="Helical" evidence="9">
    <location>
        <begin position="102"/>
        <end position="122"/>
    </location>
</feature>
<feature type="transmembrane region" description="Helical" evidence="9">
    <location>
        <begin position="331"/>
        <end position="350"/>
    </location>
</feature>
<dbReference type="InterPro" id="IPR030923">
    <property type="entry name" value="LptG"/>
</dbReference>
<evidence type="ECO:0000256" key="5">
    <source>
        <dbReference type="ARBA" id="ARBA00022692"/>
    </source>
</evidence>
<organism evidence="10 11">
    <name type="scientific">Psychrosphaera ytuae</name>
    <dbReference type="NCBI Taxonomy" id="2820710"/>
    <lineage>
        <taxon>Bacteria</taxon>
        <taxon>Pseudomonadati</taxon>
        <taxon>Pseudomonadota</taxon>
        <taxon>Gammaproteobacteria</taxon>
        <taxon>Alteromonadales</taxon>
        <taxon>Pseudoalteromonadaceae</taxon>
        <taxon>Psychrosphaera</taxon>
    </lineage>
</organism>
<evidence type="ECO:0000256" key="8">
    <source>
        <dbReference type="ARBA" id="ARBA00026081"/>
    </source>
</evidence>
<feature type="transmembrane region" description="Helical" evidence="9">
    <location>
        <begin position="273"/>
        <end position="291"/>
    </location>
</feature>
<dbReference type="PANTHER" id="PTHR33529">
    <property type="entry name" value="SLR0882 PROTEIN-RELATED"/>
    <property type="match status" value="1"/>
</dbReference>
<keyword evidence="6 9" id="KW-1133">Transmembrane helix</keyword>
<accession>A0A975HJK3</accession>
<dbReference type="GO" id="GO:0055085">
    <property type="term" value="P:transmembrane transport"/>
    <property type="evidence" value="ECO:0007669"/>
    <property type="project" value="InterPro"/>
</dbReference>
<feature type="transmembrane region" description="Helical" evidence="9">
    <location>
        <begin position="63"/>
        <end position="81"/>
    </location>
</feature>
<evidence type="ECO:0000313" key="10">
    <source>
        <dbReference type="EMBL" id="QTH65400.1"/>
    </source>
</evidence>
<keyword evidence="4" id="KW-1003">Cell membrane</keyword>
<feature type="transmembrane region" description="Helical" evidence="9">
    <location>
        <begin position="12"/>
        <end position="33"/>
    </location>
</feature>
<comment type="subcellular location">
    <subcellularLocation>
        <location evidence="2">Cell membrane</location>
        <topology evidence="2">Multi-pass membrane protein</topology>
    </subcellularLocation>
</comment>
<dbReference type="Proteomes" id="UP000682739">
    <property type="component" value="Chromosome"/>
</dbReference>
<keyword evidence="7 9" id="KW-0472">Membrane</keyword>
<dbReference type="KEGG" id="psym:J1N51_12810"/>
<keyword evidence="11" id="KW-1185">Reference proteome</keyword>
<evidence type="ECO:0000256" key="1">
    <source>
        <dbReference type="ARBA" id="ARBA00002265"/>
    </source>
</evidence>
<feature type="transmembrane region" description="Helical" evidence="9">
    <location>
        <begin position="303"/>
        <end position="325"/>
    </location>
</feature>
<gene>
    <name evidence="10" type="primary">lptG</name>
    <name evidence="10" type="ORF">J1N51_12810</name>
</gene>
<evidence type="ECO:0000256" key="2">
    <source>
        <dbReference type="ARBA" id="ARBA00004651"/>
    </source>
</evidence>
<evidence type="ECO:0000313" key="11">
    <source>
        <dbReference type="Proteomes" id="UP000682739"/>
    </source>
</evidence>
<protein>
    <submittedName>
        <fullName evidence="10">LPS export ABC transporter permease LptG</fullName>
    </submittedName>
</protein>
<evidence type="ECO:0000256" key="9">
    <source>
        <dbReference type="SAM" id="Phobius"/>
    </source>
</evidence>
<dbReference type="GO" id="GO:0015920">
    <property type="term" value="P:lipopolysaccharide transport"/>
    <property type="evidence" value="ECO:0007669"/>
    <property type="project" value="TreeGrafter"/>
</dbReference>
<evidence type="ECO:0000256" key="3">
    <source>
        <dbReference type="ARBA" id="ARBA00007725"/>
    </source>
</evidence>
<dbReference type="NCBIfam" id="TIGR04408">
    <property type="entry name" value="LptG_lptG"/>
    <property type="match status" value="1"/>
</dbReference>
<dbReference type="InterPro" id="IPR005495">
    <property type="entry name" value="LptG/LptF_permease"/>
</dbReference>